<accession>A0ABN7SKZ0</accession>
<name>A0ABN7SKZ0_OIKDI</name>
<proteinExistence type="predicted"/>
<sequence length="112" mass="12718">MTTANCILINEANPHMVKFKVRGKPAFIDDEDSQLSILGFIRAVSDQFAKQAGRKINLWREIPCKLNFSSKFMFKTNGNRQLSTGSRLNVRRSWNSSPCASKMDGEKDLFES</sequence>
<keyword evidence="2" id="KW-1185">Reference proteome</keyword>
<dbReference type="EMBL" id="OU015566">
    <property type="protein sequence ID" value="CAG5103152.1"/>
    <property type="molecule type" value="Genomic_DNA"/>
</dbReference>
<protein>
    <submittedName>
        <fullName evidence="1">Oidioi.mRNA.OKI2018_I69.chr1.g641.t1.cds</fullName>
    </submittedName>
</protein>
<evidence type="ECO:0000313" key="2">
    <source>
        <dbReference type="Proteomes" id="UP001158576"/>
    </source>
</evidence>
<organism evidence="1 2">
    <name type="scientific">Oikopleura dioica</name>
    <name type="common">Tunicate</name>
    <dbReference type="NCBI Taxonomy" id="34765"/>
    <lineage>
        <taxon>Eukaryota</taxon>
        <taxon>Metazoa</taxon>
        <taxon>Chordata</taxon>
        <taxon>Tunicata</taxon>
        <taxon>Appendicularia</taxon>
        <taxon>Copelata</taxon>
        <taxon>Oikopleuridae</taxon>
        <taxon>Oikopleura</taxon>
    </lineage>
</organism>
<dbReference type="Proteomes" id="UP001158576">
    <property type="component" value="Chromosome 1"/>
</dbReference>
<reference evidence="1 2" key="1">
    <citation type="submission" date="2021-04" db="EMBL/GenBank/DDBJ databases">
        <authorList>
            <person name="Bliznina A."/>
        </authorList>
    </citation>
    <scope>NUCLEOTIDE SEQUENCE [LARGE SCALE GENOMIC DNA]</scope>
</reference>
<evidence type="ECO:0000313" key="1">
    <source>
        <dbReference type="EMBL" id="CAG5103152.1"/>
    </source>
</evidence>
<gene>
    <name evidence="1" type="ORF">OKIOD_LOCUS9406</name>
</gene>